<evidence type="ECO:0000313" key="6">
    <source>
        <dbReference type="EMBL" id="EAT91270.2"/>
    </source>
</evidence>
<dbReference type="RefSeq" id="XP_001792256.1">
    <property type="nucleotide sequence ID" value="XM_001792204.1"/>
</dbReference>
<feature type="compositionally biased region" description="Basic residues" evidence="3">
    <location>
        <begin position="110"/>
        <end position="130"/>
    </location>
</feature>
<evidence type="ECO:0000256" key="1">
    <source>
        <dbReference type="ARBA" id="ARBA00011353"/>
    </source>
</evidence>
<feature type="compositionally biased region" description="Basic and acidic residues" evidence="3">
    <location>
        <begin position="362"/>
        <end position="372"/>
    </location>
</feature>
<evidence type="ECO:0000259" key="4">
    <source>
        <dbReference type="PROSITE" id="PS50013"/>
    </source>
</evidence>
<keyword evidence="2" id="KW-0479">Metal-binding</keyword>
<dbReference type="InterPro" id="IPR000571">
    <property type="entry name" value="Znf_CCCH"/>
</dbReference>
<organism evidence="6 7">
    <name type="scientific">Phaeosphaeria nodorum (strain SN15 / ATCC MYA-4574 / FGSC 10173)</name>
    <name type="common">Glume blotch fungus</name>
    <name type="synonym">Parastagonospora nodorum</name>
    <dbReference type="NCBI Taxonomy" id="321614"/>
    <lineage>
        <taxon>Eukaryota</taxon>
        <taxon>Fungi</taxon>
        <taxon>Dikarya</taxon>
        <taxon>Ascomycota</taxon>
        <taxon>Pezizomycotina</taxon>
        <taxon>Dothideomycetes</taxon>
        <taxon>Pleosporomycetidae</taxon>
        <taxon>Pleosporales</taxon>
        <taxon>Pleosporineae</taxon>
        <taxon>Phaeosphaeriaceae</taxon>
        <taxon>Parastagonospora</taxon>
    </lineage>
</organism>
<feature type="domain" description="Chromo" evidence="4">
    <location>
        <begin position="27"/>
        <end position="82"/>
    </location>
</feature>
<reference evidence="7" key="1">
    <citation type="journal article" date="2007" name="Plant Cell">
        <title>Dothideomycete-plant interactions illuminated by genome sequencing and EST analysis of the wheat pathogen Stagonospora nodorum.</title>
        <authorList>
            <person name="Hane J.K."/>
            <person name="Lowe R.G."/>
            <person name="Solomon P.S."/>
            <person name="Tan K.C."/>
            <person name="Schoch C.L."/>
            <person name="Spatafora J.W."/>
            <person name="Crous P.W."/>
            <person name="Kodira C."/>
            <person name="Birren B.W."/>
            <person name="Galagan J.E."/>
            <person name="Torriani S.F."/>
            <person name="McDonald B.A."/>
            <person name="Oliver R.P."/>
        </authorList>
    </citation>
    <scope>NUCLEOTIDE SEQUENCE [LARGE SCALE GENOMIC DNA]</scope>
    <source>
        <strain evidence="7">SN15 / ATCC MYA-4574 / FGSC 10173</strain>
    </source>
</reference>
<feature type="region of interest" description="Disordered" evidence="3">
    <location>
        <begin position="537"/>
        <end position="577"/>
    </location>
</feature>
<evidence type="ECO:0000259" key="5">
    <source>
        <dbReference type="PROSITE" id="PS50103"/>
    </source>
</evidence>
<dbReference type="InterPro" id="IPR000953">
    <property type="entry name" value="Chromo/chromo_shadow_dom"/>
</dbReference>
<feature type="compositionally biased region" description="Basic residues" evidence="3">
    <location>
        <begin position="237"/>
        <end position="247"/>
    </location>
</feature>
<dbReference type="InterPro" id="IPR023780">
    <property type="entry name" value="Chromo_domain"/>
</dbReference>
<dbReference type="Gene3D" id="3.30.1370.210">
    <property type="match status" value="1"/>
</dbReference>
<dbReference type="VEuPathDB" id="FungiDB:JI435_016210"/>
<keyword evidence="2" id="KW-0863">Zinc-finger</keyword>
<dbReference type="HOGENOM" id="CLU_298782_0_0_1"/>
<proteinExistence type="predicted"/>
<dbReference type="SMART" id="SM00356">
    <property type="entry name" value="ZnF_C3H1"/>
    <property type="match status" value="3"/>
</dbReference>
<sequence length="1004" mass="114069">MVGSDLEYDTDNISLTSTVESQHDQIYDIKRILSEGWGKDEQGEDVMKYLIEWEGYPMKDCTWEPEYNLEETGLLTPWAKQKARMGSKAFQKFTEDNEDAFEKAFEKHKRLHATRKQKRAKKRNRPRRNKRVVEDSSSEDDVTERQQNLAGQAKSKSSEAVPTHNQEVYNSLFVDSQDSNPLGQPPTLDQLERDSAAEGPPAARTPFIESSTDDGDDTASDDSSDSLLAELASKAKGQTRSKSRGKKATGLASPILAPTRSRQKVPKPSPQPAAPAANQPTVEAAVQKPAKPNPTPATTPATTTVSTGARKAHVSGVPPSSRKTGTASKAAPPIKFTNQKQEPQRSKWDTKGVLYNKAHFRAKAEQRSRYEGTPDPTVLEFVGSGPPNLVKPKPSRPVDDPYSRRETGNRRVESSDEDESTGRGGHQYFDLMHDWEKDKLPLVCPEWRLSSNCPYTARICKYLHRNKDGNGRDIEVANIDGKLPPKMRIPPVTCFYWMTGPRGCRKTDAECKYAHYNTGWLPIENDTAPIRIDPDEKPLSEQRQEIARPSAGRIPSTNRNTGPIPTGPKEGLPSGQRPVAGWNVKKTCWYWANGGCEKSDELCSFHHYDTGVVADLGRRLPTSLEMKLKIEKVLKTDFSHMFQWSQDEGEKSMLDRKAFLLYHPVDNQEELELMTRWLMLHHVEVRNAYFEGAWRQYAREHVEQKSSSGILVVRVWSVGRQEGIEYDPATSLPPPEKCQECIELFPAGGFIYITDDVFEVRPRQALEIVKLFIAKIESLRDPEYAQNPWQEVDNINLHWRICVRPELMEYLFAKCEEQAKALEAGESDAMARAELYTLLSDTEYIEQDSPVLPLSQKADKFPIMSERRVVAKNEPIDYFNSLARSHEKANLRMIRYYTALHMDLRRDYRHFYIVHTDPFSTPAKQWLRECSTITDVINPERCILELSKDGHDGEERCFDFYEKYLMPTKDETVPLTQVKQVTLIQEEDVMESQSSLESGEICSS</sequence>
<dbReference type="GO" id="GO:0008270">
    <property type="term" value="F:zinc ion binding"/>
    <property type="evidence" value="ECO:0007669"/>
    <property type="project" value="UniProtKB-KW"/>
</dbReference>
<dbReference type="PROSITE" id="PS50013">
    <property type="entry name" value="CHROMO_2"/>
    <property type="match status" value="1"/>
</dbReference>
<dbReference type="EMBL" id="CH445326">
    <property type="protein sequence ID" value="EAT91270.2"/>
    <property type="molecule type" value="Genomic_DNA"/>
</dbReference>
<feature type="compositionally biased region" description="Polar residues" evidence="3">
    <location>
        <begin position="145"/>
        <end position="182"/>
    </location>
</feature>
<feature type="domain" description="C3H1-type" evidence="5">
    <location>
        <begin position="582"/>
        <end position="610"/>
    </location>
</feature>
<dbReference type="eggNOG" id="ENOG502STGS">
    <property type="taxonomic scope" value="Eukaryota"/>
</dbReference>
<feature type="zinc finger region" description="C3H1-type" evidence="2">
    <location>
        <begin position="582"/>
        <end position="610"/>
    </location>
</feature>
<evidence type="ECO:0000256" key="3">
    <source>
        <dbReference type="SAM" id="MobiDB-lite"/>
    </source>
</evidence>
<comment type="subunit">
    <text evidence="1">Component of the NuA4 histone acetyltransferase complex.</text>
</comment>
<feature type="compositionally biased region" description="Low complexity" evidence="3">
    <location>
        <begin position="225"/>
        <end position="236"/>
    </location>
</feature>
<dbReference type="GO" id="GO:0006338">
    <property type="term" value="P:chromatin remodeling"/>
    <property type="evidence" value="ECO:0007669"/>
    <property type="project" value="UniProtKB-ARBA"/>
</dbReference>
<name>Q0V2Z3_PHANO</name>
<dbReference type="SMART" id="SM00298">
    <property type="entry name" value="CHROMO"/>
    <property type="match status" value="1"/>
</dbReference>
<keyword evidence="2" id="KW-0862">Zinc</keyword>
<accession>Q0V2Z3</accession>
<feature type="region of interest" description="Disordered" evidence="3">
    <location>
        <begin position="110"/>
        <end position="425"/>
    </location>
</feature>
<evidence type="ECO:0000256" key="2">
    <source>
        <dbReference type="PROSITE-ProRule" id="PRU00723"/>
    </source>
</evidence>
<feature type="compositionally biased region" description="Acidic residues" evidence="3">
    <location>
        <begin position="211"/>
        <end position="224"/>
    </location>
</feature>
<feature type="compositionally biased region" description="Basic and acidic residues" evidence="3">
    <location>
        <begin position="396"/>
        <end position="414"/>
    </location>
</feature>
<dbReference type="AlphaFoldDB" id="Q0V2Z3"/>
<dbReference type="KEGG" id="pno:SNOG_01621"/>
<dbReference type="InParanoid" id="Q0V2Z3"/>
<dbReference type="PROSITE" id="PS50103">
    <property type="entry name" value="ZF_C3H1"/>
    <property type="match status" value="1"/>
</dbReference>
<dbReference type="STRING" id="321614.Q0V2Z3"/>
<dbReference type="InterPro" id="IPR016197">
    <property type="entry name" value="Chromo-like_dom_sf"/>
</dbReference>
<evidence type="ECO:0008006" key="8">
    <source>
        <dbReference type="Google" id="ProtNLM"/>
    </source>
</evidence>
<evidence type="ECO:0000313" key="7">
    <source>
        <dbReference type="Proteomes" id="UP000001055"/>
    </source>
</evidence>
<dbReference type="GeneID" id="5969101"/>
<dbReference type="Proteomes" id="UP000001055">
    <property type="component" value="Unassembled WGS sequence"/>
</dbReference>
<dbReference type="Pfam" id="PF00385">
    <property type="entry name" value="Chromo"/>
    <property type="match status" value="1"/>
</dbReference>
<feature type="compositionally biased region" description="Basic and acidic residues" evidence="3">
    <location>
        <begin position="537"/>
        <end position="546"/>
    </location>
</feature>
<gene>
    <name evidence="6" type="ORF">SNOG_01621</name>
</gene>
<dbReference type="Gene3D" id="2.40.50.40">
    <property type="match status" value="1"/>
</dbReference>
<protein>
    <recommendedName>
        <fullName evidence="8">Chromo domain-containing protein</fullName>
    </recommendedName>
</protein>
<dbReference type="SUPFAM" id="SSF54160">
    <property type="entry name" value="Chromo domain-like"/>
    <property type="match status" value="1"/>
</dbReference>